<evidence type="ECO:0000259" key="2">
    <source>
        <dbReference type="Pfam" id="PF07940"/>
    </source>
</evidence>
<dbReference type="PATRIC" id="fig|1196325.3.peg.1387"/>
<dbReference type="Gene3D" id="2.70.98.70">
    <property type="match status" value="1"/>
</dbReference>
<dbReference type="GO" id="GO:0030313">
    <property type="term" value="C:cell envelope"/>
    <property type="evidence" value="ECO:0007669"/>
    <property type="project" value="UniProtKB-SubCell"/>
</dbReference>
<evidence type="ECO:0000256" key="1">
    <source>
        <dbReference type="ARBA" id="ARBA00004196"/>
    </source>
</evidence>
<name>I7B7C7_PSEPT</name>
<dbReference type="HOGENOM" id="CLU_538471_0_0_6"/>
<feature type="domain" description="Heparinase II/III-like C-terminal" evidence="2">
    <location>
        <begin position="305"/>
        <end position="499"/>
    </location>
</feature>
<gene>
    <name evidence="3" type="ordered locus">T1E_1383</name>
</gene>
<dbReference type="Proteomes" id="UP000006503">
    <property type="component" value="Chromosome"/>
</dbReference>
<comment type="subcellular location">
    <subcellularLocation>
        <location evidence="1">Cell envelope</location>
    </subcellularLocation>
</comment>
<sequence>MAPERMDDNSHTDTVMNTKGFTHTIKYGRFKEVTIESPVNWSMNPFQVLNWRHNLLSLRWLTKSIPLKKRHLVLMDFFEFHYKNKNQNDMIGTRLGDHTTSIRLSHIDKMIDDFDLAGETEAVALCKELMIADVNTLLSAEVYRHGHNHGVMADTAILESSERLGYLDDEKLRSVAIRGAKSLASIFDSEGVTQEHSISYQEYNYPVAIKFLNASEKYKEQISQVPTQGLPEACKEILSFFTRSNGEYFPVGDSFRLPNKNIRSDHPEIDSAPQSVHVDGSTPKSYFKNGFFAYINTIEGKRFHFTSCCSWNSSHHKQDDDLSFCLELDGDLIFDDPGYSDQADRVTNDYLRSSCHHSVVTISGKPYLPRNKTNHKSLFKKSSVDSSGFILSGSHQRIPGVKVSRDFVLSGKKLTITDEVISEAKEQVEHGFVLSPLIEVRIRNSALFLYKGYRLIGSLECDSTHGEWAISRINYIPANRSEISHTMRVIFRSHGDTKTTFKFTIS</sequence>
<evidence type="ECO:0000313" key="3">
    <source>
        <dbReference type="EMBL" id="AFO47238.1"/>
    </source>
</evidence>
<organism evidence="3 4">
    <name type="scientific">Pseudomonas putida (strain DOT-T1E)</name>
    <dbReference type="NCBI Taxonomy" id="1196325"/>
    <lineage>
        <taxon>Bacteria</taxon>
        <taxon>Pseudomonadati</taxon>
        <taxon>Pseudomonadota</taxon>
        <taxon>Gammaproteobacteria</taxon>
        <taxon>Pseudomonadales</taxon>
        <taxon>Pseudomonadaceae</taxon>
        <taxon>Pseudomonas</taxon>
    </lineage>
</organism>
<evidence type="ECO:0000313" key="4">
    <source>
        <dbReference type="Proteomes" id="UP000006503"/>
    </source>
</evidence>
<dbReference type="KEGG" id="ppx:T1E_1383"/>
<reference evidence="4" key="1">
    <citation type="journal article" date="2013" name="Microb. Biotechnol.">
        <title>Metabolic potential of the organic-solvent tolerant Pseudomonas putida DOT-T1E deduced from its annotated genome.</title>
        <authorList>
            <person name="Udaondo Z."/>
            <person name="Molina L."/>
            <person name="Daniels C."/>
            <person name="Gomez M.J."/>
            <person name="Molina-Henares M.A."/>
            <person name="Matilla M.A."/>
            <person name="Roca A."/>
            <person name="Fernandez M."/>
            <person name="Duque E."/>
            <person name="Segura A."/>
            <person name="Ramos J.L."/>
        </authorList>
    </citation>
    <scope>NUCLEOTIDE SEQUENCE [LARGE SCALE GENOMIC DNA]</scope>
    <source>
        <strain evidence="4">DOT-T1E</strain>
    </source>
</reference>
<dbReference type="EMBL" id="CP003734">
    <property type="protein sequence ID" value="AFO47238.1"/>
    <property type="molecule type" value="Genomic_DNA"/>
</dbReference>
<protein>
    <recommendedName>
        <fullName evidence="2">Heparinase II/III-like C-terminal domain-containing protein</fullName>
    </recommendedName>
</protein>
<accession>I7B7C7</accession>
<dbReference type="InterPro" id="IPR008929">
    <property type="entry name" value="Chondroitin_lyas"/>
</dbReference>
<dbReference type="RefSeq" id="WP_014859774.1">
    <property type="nucleotide sequence ID" value="NC_018220.1"/>
</dbReference>
<dbReference type="Gene3D" id="1.50.10.100">
    <property type="entry name" value="Chondroitin AC/alginate lyase"/>
    <property type="match status" value="1"/>
</dbReference>
<dbReference type="GO" id="GO:0016829">
    <property type="term" value="F:lyase activity"/>
    <property type="evidence" value="ECO:0007669"/>
    <property type="project" value="InterPro"/>
</dbReference>
<proteinExistence type="predicted"/>
<dbReference type="AlphaFoldDB" id="I7B7C7"/>
<dbReference type="InterPro" id="IPR012480">
    <property type="entry name" value="Hepar_II_III_C"/>
</dbReference>
<dbReference type="Pfam" id="PF07940">
    <property type="entry name" value="Hepar_II_III_C"/>
    <property type="match status" value="1"/>
</dbReference>